<name>A0A7M7PHC5_STRPU</name>
<feature type="compositionally biased region" description="Low complexity" evidence="10">
    <location>
        <begin position="375"/>
        <end position="394"/>
    </location>
</feature>
<feature type="compositionally biased region" description="Basic and acidic residues" evidence="10">
    <location>
        <begin position="701"/>
        <end position="713"/>
    </location>
</feature>
<dbReference type="InParanoid" id="A0A7M7PHC5"/>
<evidence type="ECO:0000256" key="6">
    <source>
        <dbReference type="ARBA" id="ARBA00023212"/>
    </source>
</evidence>
<dbReference type="OMA" id="CKELHEA"/>
<feature type="compositionally biased region" description="Low complexity" evidence="10">
    <location>
        <begin position="1259"/>
        <end position="1273"/>
    </location>
</feature>
<feature type="compositionally biased region" description="Polar residues" evidence="10">
    <location>
        <begin position="1969"/>
        <end position="1981"/>
    </location>
</feature>
<feature type="compositionally biased region" description="Polar residues" evidence="10">
    <location>
        <begin position="1467"/>
        <end position="1482"/>
    </location>
</feature>
<feature type="region of interest" description="Disordered" evidence="10">
    <location>
        <begin position="1185"/>
        <end position="1326"/>
    </location>
</feature>
<dbReference type="RefSeq" id="XP_030850301.1">
    <property type="nucleotide sequence ID" value="XM_030994441.1"/>
</dbReference>
<feature type="domain" description="Fibronectin type-III" evidence="11">
    <location>
        <begin position="1110"/>
        <end position="1208"/>
    </location>
</feature>
<accession>A0A7M7PHC5</accession>
<dbReference type="SMART" id="SM00365">
    <property type="entry name" value="LRR_SD22"/>
    <property type="match status" value="7"/>
</dbReference>
<dbReference type="Gene3D" id="2.60.40.10">
    <property type="entry name" value="Immunoglobulins"/>
    <property type="match status" value="1"/>
</dbReference>
<feature type="compositionally biased region" description="Polar residues" evidence="10">
    <location>
        <begin position="2013"/>
        <end position="2046"/>
    </location>
</feature>
<dbReference type="InterPro" id="IPR003591">
    <property type="entry name" value="Leu-rich_rpt_typical-subtyp"/>
</dbReference>
<dbReference type="InterPro" id="IPR032675">
    <property type="entry name" value="LRR_dom_sf"/>
</dbReference>
<evidence type="ECO:0000256" key="7">
    <source>
        <dbReference type="ARBA" id="ARBA00058656"/>
    </source>
</evidence>
<evidence type="ECO:0000256" key="1">
    <source>
        <dbReference type="ARBA" id="ARBA00004300"/>
    </source>
</evidence>
<dbReference type="OrthoDB" id="5954088at2759"/>
<organism evidence="12 13">
    <name type="scientific">Strongylocentrotus purpuratus</name>
    <name type="common">Purple sea urchin</name>
    <dbReference type="NCBI Taxonomy" id="7668"/>
    <lineage>
        <taxon>Eukaryota</taxon>
        <taxon>Metazoa</taxon>
        <taxon>Echinodermata</taxon>
        <taxon>Eleutherozoa</taxon>
        <taxon>Echinozoa</taxon>
        <taxon>Echinoidea</taxon>
        <taxon>Euechinoidea</taxon>
        <taxon>Echinacea</taxon>
        <taxon>Camarodonta</taxon>
        <taxon>Echinidea</taxon>
        <taxon>Strongylocentrotidae</taxon>
        <taxon>Strongylocentrotus</taxon>
    </lineage>
</organism>
<dbReference type="Proteomes" id="UP000007110">
    <property type="component" value="Unassembled WGS sequence"/>
</dbReference>
<feature type="compositionally biased region" description="Basic and acidic residues" evidence="10">
    <location>
        <begin position="1289"/>
        <end position="1298"/>
    </location>
</feature>
<dbReference type="InterPro" id="IPR001611">
    <property type="entry name" value="Leu-rich_rpt"/>
</dbReference>
<feature type="compositionally biased region" description="Polar residues" evidence="10">
    <location>
        <begin position="1496"/>
        <end position="1512"/>
    </location>
</feature>
<keyword evidence="3" id="KW-0433">Leucine-rich repeat</keyword>
<evidence type="ECO:0000256" key="2">
    <source>
        <dbReference type="ARBA" id="ARBA00022490"/>
    </source>
</evidence>
<comment type="subcellular location">
    <subcellularLocation>
        <location evidence="1">Cytoplasm</location>
        <location evidence="1">Cytoskeleton</location>
        <location evidence="1">Microtubule organizing center</location>
        <location evidence="1">Centrosome</location>
    </subcellularLocation>
</comment>
<feature type="region of interest" description="Disordered" evidence="10">
    <location>
        <begin position="839"/>
        <end position="898"/>
    </location>
</feature>
<evidence type="ECO:0000256" key="8">
    <source>
        <dbReference type="ARBA" id="ARBA00068862"/>
    </source>
</evidence>
<reference evidence="12" key="2">
    <citation type="submission" date="2021-01" db="UniProtKB">
        <authorList>
            <consortium name="EnsemblMetazoa"/>
        </authorList>
    </citation>
    <scope>IDENTIFICATION</scope>
</reference>
<feature type="compositionally biased region" description="Polar residues" evidence="10">
    <location>
        <begin position="1809"/>
        <end position="1818"/>
    </location>
</feature>
<evidence type="ECO:0000256" key="4">
    <source>
        <dbReference type="ARBA" id="ARBA00022737"/>
    </source>
</evidence>
<feature type="compositionally biased region" description="Basic and acidic residues" evidence="10">
    <location>
        <begin position="1729"/>
        <end position="1755"/>
    </location>
</feature>
<protein>
    <recommendedName>
        <fullName evidence="8">Centrosomal protein of 97 kDa</fullName>
    </recommendedName>
    <alternativeName>
        <fullName evidence="9">Leucine-rich repeat and IQ domain-containing protein 2</fullName>
    </alternativeName>
</protein>
<dbReference type="Pfam" id="PF14580">
    <property type="entry name" value="LRR_9"/>
    <property type="match status" value="1"/>
</dbReference>
<reference evidence="13" key="1">
    <citation type="submission" date="2015-02" db="EMBL/GenBank/DDBJ databases">
        <title>Genome sequencing for Strongylocentrotus purpuratus.</title>
        <authorList>
            <person name="Murali S."/>
            <person name="Liu Y."/>
            <person name="Vee V."/>
            <person name="English A."/>
            <person name="Wang M."/>
            <person name="Skinner E."/>
            <person name="Han Y."/>
            <person name="Muzny D.M."/>
            <person name="Worley K.C."/>
            <person name="Gibbs R.A."/>
        </authorList>
    </citation>
    <scope>NUCLEOTIDE SEQUENCE</scope>
</reference>
<evidence type="ECO:0000256" key="9">
    <source>
        <dbReference type="ARBA" id="ARBA00076677"/>
    </source>
</evidence>
<feature type="compositionally biased region" description="Polar residues" evidence="10">
    <location>
        <begin position="1520"/>
        <end position="1531"/>
    </location>
</feature>
<feature type="compositionally biased region" description="Low complexity" evidence="10">
    <location>
        <begin position="880"/>
        <end position="892"/>
    </location>
</feature>
<feature type="compositionally biased region" description="Polar residues" evidence="10">
    <location>
        <begin position="1200"/>
        <end position="1213"/>
    </location>
</feature>
<evidence type="ECO:0000256" key="10">
    <source>
        <dbReference type="SAM" id="MobiDB-lite"/>
    </source>
</evidence>
<comment type="function">
    <text evidence="7">Acts as a key negative regulator of ciliogenesis in collaboration with CCP110 by capping the mother centriole thereby preventing cilia formation. Required for recruitment of CCP110 to the centrosome.</text>
</comment>
<feature type="compositionally biased region" description="Low complexity" evidence="10">
    <location>
        <begin position="626"/>
        <end position="651"/>
    </location>
</feature>
<dbReference type="CDD" id="cd00063">
    <property type="entry name" value="FN3"/>
    <property type="match status" value="1"/>
</dbReference>
<feature type="compositionally biased region" description="Low complexity" evidence="10">
    <location>
        <begin position="1982"/>
        <end position="2006"/>
    </location>
</feature>
<feature type="region of interest" description="Disordered" evidence="10">
    <location>
        <begin position="341"/>
        <end position="790"/>
    </location>
</feature>
<feature type="compositionally biased region" description="Polar residues" evidence="10">
    <location>
        <begin position="559"/>
        <end position="589"/>
    </location>
</feature>
<dbReference type="SMART" id="SM00369">
    <property type="entry name" value="LRR_TYP"/>
    <property type="match status" value="4"/>
</dbReference>
<feature type="compositionally biased region" description="Low complexity" evidence="10">
    <location>
        <begin position="2114"/>
        <end position="2123"/>
    </location>
</feature>
<dbReference type="InterPro" id="IPR003961">
    <property type="entry name" value="FN3_dom"/>
</dbReference>
<evidence type="ECO:0000259" key="11">
    <source>
        <dbReference type="PROSITE" id="PS50853"/>
    </source>
</evidence>
<feature type="compositionally biased region" description="Low complexity" evidence="10">
    <location>
        <begin position="1860"/>
        <end position="1869"/>
    </location>
</feature>
<dbReference type="EnsemblMetazoa" id="XM_030994441">
    <property type="protein sequence ID" value="XP_030850301"/>
    <property type="gene ID" value="LOC100890709"/>
</dbReference>
<dbReference type="GO" id="GO:0005813">
    <property type="term" value="C:centrosome"/>
    <property type="evidence" value="ECO:0007669"/>
    <property type="project" value="UniProtKB-SubCell"/>
</dbReference>
<keyword evidence="6" id="KW-0206">Cytoskeleton</keyword>
<keyword evidence="5" id="KW-0970">Cilium biogenesis/degradation</keyword>
<feature type="compositionally biased region" description="Low complexity" evidence="10">
    <location>
        <begin position="347"/>
        <end position="368"/>
    </location>
</feature>
<feature type="compositionally biased region" description="Polar residues" evidence="10">
    <location>
        <begin position="2125"/>
        <end position="2136"/>
    </location>
</feature>
<feature type="compositionally biased region" description="Polar residues" evidence="10">
    <location>
        <begin position="954"/>
        <end position="982"/>
    </location>
</feature>
<keyword evidence="4" id="KW-0677">Repeat</keyword>
<proteinExistence type="predicted"/>
<feature type="compositionally biased region" description="Low complexity" evidence="10">
    <location>
        <begin position="2076"/>
        <end position="2087"/>
    </location>
</feature>
<feature type="compositionally biased region" description="Low complexity" evidence="10">
    <location>
        <begin position="1687"/>
        <end position="1703"/>
    </location>
</feature>
<dbReference type="InterPro" id="IPR013783">
    <property type="entry name" value="Ig-like_fold"/>
</dbReference>
<feature type="compositionally biased region" description="Pro residues" evidence="10">
    <location>
        <begin position="939"/>
        <end position="948"/>
    </location>
</feature>
<feature type="compositionally biased region" description="Low complexity" evidence="10">
    <location>
        <begin position="691"/>
        <end position="700"/>
    </location>
</feature>
<keyword evidence="2" id="KW-0963">Cytoplasm</keyword>
<feature type="region of interest" description="Disordered" evidence="10">
    <location>
        <begin position="1397"/>
        <end position="1421"/>
    </location>
</feature>
<feature type="region of interest" description="Disordered" evidence="10">
    <location>
        <begin position="1467"/>
        <end position="1543"/>
    </location>
</feature>
<dbReference type="PANTHER" id="PTHR15454">
    <property type="entry name" value="NISCHARIN RELATED"/>
    <property type="match status" value="1"/>
</dbReference>
<dbReference type="PROSITE" id="PS50096">
    <property type="entry name" value="IQ"/>
    <property type="match status" value="1"/>
</dbReference>
<feature type="compositionally biased region" description="Basic and acidic residues" evidence="10">
    <location>
        <begin position="1483"/>
        <end position="1495"/>
    </location>
</feature>
<feature type="compositionally biased region" description="Basic and acidic residues" evidence="10">
    <location>
        <begin position="1658"/>
        <end position="1670"/>
    </location>
</feature>
<dbReference type="FunFam" id="3.80.10.10:FF:000165">
    <property type="entry name" value="Centrosomal protein of 97 kDa"/>
    <property type="match status" value="1"/>
</dbReference>
<dbReference type="InterPro" id="IPR036116">
    <property type="entry name" value="FN3_sf"/>
</dbReference>
<dbReference type="PROSITE" id="PS50853">
    <property type="entry name" value="FN3"/>
    <property type="match status" value="1"/>
</dbReference>
<dbReference type="GeneID" id="100890709"/>
<dbReference type="PANTHER" id="PTHR15454:SF56">
    <property type="entry name" value="PROTEIN PHOSPHATASE 1 REGULATORY SUBUNIT 7-RELATED"/>
    <property type="match status" value="1"/>
</dbReference>
<feature type="region of interest" description="Disordered" evidence="10">
    <location>
        <begin position="1555"/>
        <end position="2143"/>
    </location>
</feature>
<feature type="compositionally biased region" description="Polar residues" evidence="10">
    <location>
        <begin position="1840"/>
        <end position="1850"/>
    </location>
</feature>
<feature type="compositionally biased region" description="Pro residues" evidence="10">
    <location>
        <begin position="847"/>
        <end position="864"/>
    </location>
</feature>
<keyword evidence="13" id="KW-1185">Reference proteome</keyword>
<dbReference type="SMART" id="SM00060">
    <property type="entry name" value="FN3"/>
    <property type="match status" value="1"/>
</dbReference>
<evidence type="ECO:0000313" key="12">
    <source>
        <dbReference type="EnsemblMetazoa" id="XP_030850301"/>
    </source>
</evidence>
<evidence type="ECO:0000313" key="13">
    <source>
        <dbReference type="Proteomes" id="UP000007110"/>
    </source>
</evidence>
<dbReference type="GO" id="GO:0030030">
    <property type="term" value="P:cell projection organization"/>
    <property type="evidence" value="ECO:0007669"/>
    <property type="project" value="UniProtKB-KW"/>
</dbReference>
<feature type="compositionally biased region" description="Polar residues" evidence="10">
    <location>
        <begin position="1758"/>
        <end position="1782"/>
    </location>
</feature>
<feature type="compositionally biased region" description="Low complexity" evidence="10">
    <location>
        <begin position="513"/>
        <end position="532"/>
    </location>
</feature>
<feature type="compositionally biased region" description="Basic residues" evidence="10">
    <location>
        <begin position="1880"/>
        <end position="1889"/>
    </location>
</feature>
<dbReference type="SUPFAM" id="SSF49265">
    <property type="entry name" value="Fibronectin type III"/>
    <property type="match status" value="1"/>
</dbReference>
<dbReference type="PROSITE" id="PS51450">
    <property type="entry name" value="LRR"/>
    <property type="match status" value="5"/>
</dbReference>
<evidence type="ECO:0000256" key="5">
    <source>
        <dbReference type="ARBA" id="ARBA00022794"/>
    </source>
</evidence>
<feature type="compositionally biased region" description="Low complexity" evidence="10">
    <location>
        <begin position="1"/>
        <end position="20"/>
    </location>
</feature>
<dbReference type="SUPFAM" id="SSF52058">
    <property type="entry name" value="L domain-like"/>
    <property type="match status" value="1"/>
</dbReference>
<feature type="region of interest" description="Disordered" evidence="10">
    <location>
        <begin position="1"/>
        <end position="35"/>
    </location>
</feature>
<dbReference type="GO" id="GO:0005737">
    <property type="term" value="C:cytoplasm"/>
    <property type="evidence" value="ECO:0000318"/>
    <property type="project" value="GO_Central"/>
</dbReference>
<feature type="compositionally biased region" description="Polar residues" evidence="10">
    <location>
        <begin position="1397"/>
        <end position="1412"/>
    </location>
</feature>
<feature type="compositionally biased region" description="Gly residues" evidence="10">
    <location>
        <begin position="679"/>
        <end position="690"/>
    </location>
</feature>
<evidence type="ECO:0000256" key="3">
    <source>
        <dbReference type="ARBA" id="ARBA00022614"/>
    </source>
</evidence>
<feature type="region of interest" description="Disordered" evidence="10">
    <location>
        <begin position="933"/>
        <end position="1015"/>
    </location>
</feature>
<sequence>MDCSSGSMDSAASSGMNSDSVRWSESEEKGDNEENMVIVDLAGRGLKKLESLPTSETHATCTTLILDHNGLSRIDNLQEFKNLQQLSIGHNRLVRMNGISRLPTIRVLNLPNNSIQTIEGLRELPELEWLNLSGNSIKSIDHLSSNLKLRHLDLSDNSVSSIMDISMLANLKTLLLHGNILTTLRSIPGCIPHSLEILSLAENEISDLTEVSYLSCLNNLQQLSVMNNPCVLMATPCSSNASPFNSGFDYRPYIVNWSPSLHILDGYAITHKENLKAEWLYSQGKGRWYHPGQHVQLVQYLNNTCPLTVVSETQAKEDERLMRILQQQKKYQQLQHPFPVAIGGVDPAQAQLPSPSPSTSPQAQAQGQAQGGAQGPSTQSSSLPSTPSSFPSSPVGNAPAGSTMRPTRLSPTKLTPSMPGQKGGNGGQKSPTKRMPSPLRSPSPSKLLSPGAAWPSDRNENSQLHRNFKPVGENSPPAGAADVFLQDIEDGEIDQLGPLASFLPHHPSMPRDAQQTRPSTAPPQQQQQQPQHHATKHSKAKPNAASEEYTDVHPMRQSHGITDTASFASQVRAQLEKTQSGGDASSPVSKFQAYEDRPVKSLATNMLKKQLEGGGSGHGRVTKKGSQPTLRQSSSLPSTPSPRHSSSSLPSTPTPRSPHDFHHTSKAGREKGRSHLGKQRGGGGGGGGSSGDLRGASSGSKADHGKHGKETASSRKQGKGQSGRHWEVNGNPDFESRPEAEQMTAQEAWAGGGKEESKDGAASTIQSNWRGHHARKGDEKAGRAQKQMQEQRVEEHIKYLNMELDRTRQMYEQEKHLRELQMEALKLLWNQVKTLQEWKQDVDGRDAPPPPGGPLPVPPGPPSITTPSHFQGDPKGTPGSASSSKDAKALSAGTPVSTVREVQLEKTCSSLQKQVGRLQESINGITTFITSGYVTNPSTPSPPFPATPLPTKDQPLTQSASTKDQSRSASKASLSRVTSQTVKDGKKSPPGNSNTNNAAPTAATTGGVPSSQGVTLPAPWEGAMINQALNNLPEGLHPLDVQQLLISAAKWMSEQAGVSGNGAGAGAGAGAGVNTKAFSQAPQGSPSVVQAGHFLPDEKDQEDAELKPTAPAELVATARSDTSIALKWTPSSMPGEKEVGARQLISPIKGYKLFIQLGESHREVMDVPYPQAILGGLTPGTYRFTVRGVGPNSESDDSNTDQVILPQSPSTKKASPPAEAQKTSPAKQRPVASPRSSKENQKKSSSKTSSSEASKDSPTKSLSKKSSSSASKGDALKDKSNVGSQNAKNDAKTAREQPKAGSGKQGKAQSIPAKSRRETDIDAEPSVVDLEDGLKVAIAKSVGVEMSQNIIDTAIQMAIIALIDVGPDLEGTNAMEEEKKNGGGGAIEVVPVQQLEVSSQKEGPQVADQSSEVEGRIGEKTNNVQNVSKKVVEGLGECQKGNGCDESVANVDINDESKCNGVQGLNNTSDMSPLCNGESQGSGDKESLGYGKKYDITNSPSNSEQETAPQTESEGKGLQPKQSTGSVSEASETVVGGAVQQPATKANEETVFNFDFQGGIPYPQSPTGIDDTSASAKLLGVSEQKDAPPVKSPKPKPSPRLSKLAANFTSKPSSSSAASSMGEISEMDESHRVSVGHDPFSVDFEESLPVSDCDDSEDRTVHLRSGEGKAKRVVSSSSLEDSRMSSDEASPSDHSASASKLSSKQIVSFCLAPKPSKPKPKEVSASARNGEEAKMNNRSKAGDGTEQSKPDERPSRATRPTNIKTILSPLNSPMVQQRSRNIGGSGIPMVRVPSPTKTGFLRLGGGVHRTTSTPSLETLKSPGGNGSNGNSNGQNKTKPESPSTDSSQHQHPLFARSRSKSGGSTLSSPSGGGGQSACKGRIKAGKKGSKVPQIKRSGSEPNLYLQKQLEAEDELEMQSEADGGTPIKQRRGSAGSQANSNKHSRLMSPGSTSRISSPGGGSSKLPIKHSTSTQNLSMINGSSRSSSSSSSSSSTASAAAAKRATSPGPINKRGTSPGRTNKRGTSPGPTKRGTSPGPTKRGTSPGPSGKNRAISPGRTPRTKQVMSPTAGFKMPSSSVSNANNSNSDECTGKLSKMAKMYRNLHKKEVKNNEDNANNNNGNKPMSETSINSTLCSDASDMLL</sequence>
<dbReference type="KEGG" id="spu:100890709"/>
<feature type="compositionally biased region" description="Polar residues" evidence="10">
    <location>
        <begin position="1565"/>
        <end position="1575"/>
    </location>
</feature>
<dbReference type="Gene3D" id="3.80.10.10">
    <property type="entry name" value="Ribonuclease Inhibitor"/>
    <property type="match status" value="2"/>
</dbReference>
<feature type="compositionally biased region" description="Low complexity" evidence="10">
    <location>
        <begin position="436"/>
        <end position="450"/>
    </location>
</feature>
<feature type="compositionally biased region" description="Low complexity" evidence="10">
    <location>
        <begin position="988"/>
        <end position="1010"/>
    </location>
</feature>
<feature type="compositionally biased region" description="Basic and acidic residues" evidence="10">
    <location>
        <begin position="657"/>
        <end position="673"/>
    </location>
</feature>